<dbReference type="InterPro" id="IPR000792">
    <property type="entry name" value="Tscrpt_reg_LuxR_C"/>
</dbReference>
<gene>
    <name evidence="3" type="ORF">GCM10009839_02870</name>
</gene>
<dbReference type="InterPro" id="IPR016032">
    <property type="entry name" value="Sig_transdc_resp-reg_C-effctor"/>
</dbReference>
<dbReference type="CDD" id="cd06170">
    <property type="entry name" value="LuxR_C_like"/>
    <property type="match status" value="1"/>
</dbReference>
<feature type="region of interest" description="Disordered" evidence="1">
    <location>
        <begin position="258"/>
        <end position="291"/>
    </location>
</feature>
<keyword evidence="4" id="KW-1185">Reference proteome</keyword>
<feature type="compositionally biased region" description="Basic and acidic residues" evidence="1">
    <location>
        <begin position="263"/>
        <end position="273"/>
    </location>
</feature>
<dbReference type="Proteomes" id="UP001500751">
    <property type="component" value="Unassembled WGS sequence"/>
</dbReference>
<dbReference type="InterPro" id="IPR036388">
    <property type="entry name" value="WH-like_DNA-bd_sf"/>
</dbReference>
<accession>A0ABN2TJN3</accession>
<dbReference type="RefSeq" id="WP_344663603.1">
    <property type="nucleotide sequence ID" value="NZ_BAAAQN010000001.1"/>
</dbReference>
<organism evidence="3 4">
    <name type="scientific">Catenulispora yoronensis</name>
    <dbReference type="NCBI Taxonomy" id="450799"/>
    <lineage>
        <taxon>Bacteria</taxon>
        <taxon>Bacillati</taxon>
        <taxon>Actinomycetota</taxon>
        <taxon>Actinomycetes</taxon>
        <taxon>Catenulisporales</taxon>
        <taxon>Catenulisporaceae</taxon>
        <taxon>Catenulispora</taxon>
    </lineage>
</organism>
<dbReference type="PANTHER" id="PTHR34293:SF1">
    <property type="entry name" value="HTH-TYPE TRANSCRIPTIONAL REGULATOR TRMBL2"/>
    <property type="match status" value="1"/>
</dbReference>
<protein>
    <submittedName>
        <fullName evidence="3">Helix-turn-helix domain-containing protein</fullName>
    </submittedName>
</protein>
<dbReference type="PANTHER" id="PTHR34293">
    <property type="entry name" value="HTH-TYPE TRANSCRIPTIONAL REGULATOR TRMBL2"/>
    <property type="match status" value="1"/>
</dbReference>
<proteinExistence type="predicted"/>
<dbReference type="InterPro" id="IPR051797">
    <property type="entry name" value="TrmB-like"/>
</dbReference>
<evidence type="ECO:0000259" key="2">
    <source>
        <dbReference type="PROSITE" id="PS50043"/>
    </source>
</evidence>
<sequence length="348" mass="38507">MFDQLESWRRSAHDVGPTREEEDVYLELCRRGTASIAELAEALTVRPEEVLRSLAGLHGRRFVRMSDSGARAAWFATAPDVALEGLLSGRERADRDLHAEITRLLDGYHQERCRRDPGRSDLVEVVTGREAITEVWLSLLAGARQEVAVLVQEPFVQDDVMSAELEVLGRGVAWRSVYERATLLEPENLAQVRLLMAAGETAAVVTDLPFKLAVVDRRWALIPVASGAELDGALVVRPSPMLDALMQTLETQWARAMPLPGSTHRDHPRDHPGGDAGPEADDHPEGGRRRDSPELLTMLTAGMTDDAIARQLQVSARTIQRRVSELMKELGARNRFQAGVQAVRRGLL</sequence>
<evidence type="ECO:0000256" key="1">
    <source>
        <dbReference type="SAM" id="MobiDB-lite"/>
    </source>
</evidence>
<name>A0ABN2TJN3_9ACTN</name>
<comment type="caution">
    <text evidence="3">The sequence shown here is derived from an EMBL/GenBank/DDBJ whole genome shotgun (WGS) entry which is preliminary data.</text>
</comment>
<reference evidence="3 4" key="1">
    <citation type="journal article" date="2019" name="Int. J. Syst. Evol. Microbiol.">
        <title>The Global Catalogue of Microorganisms (GCM) 10K type strain sequencing project: providing services to taxonomists for standard genome sequencing and annotation.</title>
        <authorList>
            <consortium name="The Broad Institute Genomics Platform"/>
            <consortium name="The Broad Institute Genome Sequencing Center for Infectious Disease"/>
            <person name="Wu L."/>
            <person name="Ma J."/>
        </authorList>
    </citation>
    <scope>NUCLEOTIDE SEQUENCE [LARGE SCALE GENOMIC DNA]</scope>
    <source>
        <strain evidence="3 4">JCM 16014</strain>
    </source>
</reference>
<dbReference type="SUPFAM" id="SSF46894">
    <property type="entry name" value="C-terminal effector domain of the bipartite response regulators"/>
    <property type="match status" value="1"/>
</dbReference>
<dbReference type="EMBL" id="BAAAQN010000001">
    <property type="protein sequence ID" value="GAA2012014.1"/>
    <property type="molecule type" value="Genomic_DNA"/>
</dbReference>
<dbReference type="Gene3D" id="1.10.10.10">
    <property type="entry name" value="Winged helix-like DNA-binding domain superfamily/Winged helix DNA-binding domain"/>
    <property type="match status" value="2"/>
</dbReference>
<dbReference type="SMART" id="SM00421">
    <property type="entry name" value="HTH_LUXR"/>
    <property type="match status" value="1"/>
</dbReference>
<evidence type="ECO:0000313" key="3">
    <source>
        <dbReference type="EMBL" id="GAA2012014.1"/>
    </source>
</evidence>
<feature type="compositionally biased region" description="Basic and acidic residues" evidence="1">
    <location>
        <begin position="280"/>
        <end position="291"/>
    </location>
</feature>
<dbReference type="Pfam" id="PF00196">
    <property type="entry name" value="GerE"/>
    <property type="match status" value="1"/>
</dbReference>
<feature type="domain" description="HTH luxR-type" evidence="2">
    <location>
        <begin position="289"/>
        <end position="346"/>
    </location>
</feature>
<evidence type="ECO:0000313" key="4">
    <source>
        <dbReference type="Proteomes" id="UP001500751"/>
    </source>
</evidence>
<dbReference type="PROSITE" id="PS50043">
    <property type="entry name" value="HTH_LUXR_2"/>
    <property type="match status" value="1"/>
</dbReference>